<feature type="transmembrane region" description="Helical" evidence="1">
    <location>
        <begin position="155"/>
        <end position="174"/>
    </location>
</feature>
<keyword evidence="3" id="KW-1185">Reference proteome</keyword>
<feature type="transmembrane region" description="Helical" evidence="1">
    <location>
        <begin position="107"/>
        <end position="126"/>
    </location>
</feature>
<comment type="caution">
    <text evidence="2">The sequence shown here is derived from an EMBL/GenBank/DDBJ whole genome shotgun (WGS) entry which is preliminary data.</text>
</comment>
<keyword evidence="1" id="KW-0472">Membrane</keyword>
<accession>A0A6V8PDP1</accession>
<protein>
    <submittedName>
        <fullName evidence="2">Uncharacterized protein</fullName>
    </submittedName>
</protein>
<evidence type="ECO:0000256" key="1">
    <source>
        <dbReference type="SAM" id="Phobius"/>
    </source>
</evidence>
<feature type="transmembrane region" description="Helical" evidence="1">
    <location>
        <begin position="24"/>
        <end position="48"/>
    </location>
</feature>
<reference evidence="2 3" key="1">
    <citation type="journal article" date="2020" name="Front. Microbiol.">
        <title>Single-cell genomics of novel Actinobacteria with the Wood-Ljungdahl pathway discovered in a serpentinizing system.</title>
        <authorList>
            <person name="Merino N."/>
            <person name="Kawai M."/>
            <person name="Boyd E.S."/>
            <person name="Colman D.R."/>
            <person name="McGlynn S.E."/>
            <person name="Nealson K.H."/>
            <person name="Kurokawa K."/>
            <person name="Hongoh Y."/>
        </authorList>
    </citation>
    <scope>NUCLEOTIDE SEQUENCE [LARGE SCALE GENOMIC DNA]</scope>
    <source>
        <strain evidence="2 3">S33</strain>
    </source>
</reference>
<evidence type="ECO:0000313" key="3">
    <source>
        <dbReference type="Proteomes" id="UP000591948"/>
    </source>
</evidence>
<organism evidence="2 3">
    <name type="scientific">Candidatus Hakubella thermalkaliphila</name>
    <dbReference type="NCBI Taxonomy" id="2754717"/>
    <lineage>
        <taxon>Bacteria</taxon>
        <taxon>Bacillati</taxon>
        <taxon>Actinomycetota</taxon>
        <taxon>Actinomycetota incertae sedis</taxon>
        <taxon>Candidatus Hakubellales</taxon>
        <taxon>Candidatus Hakubellaceae</taxon>
        <taxon>Candidatus Hakubella</taxon>
    </lineage>
</organism>
<feature type="transmembrane region" description="Helical" evidence="1">
    <location>
        <begin position="79"/>
        <end position="101"/>
    </location>
</feature>
<dbReference type="Proteomes" id="UP000591948">
    <property type="component" value="Unassembled WGS sequence"/>
</dbReference>
<feature type="non-terminal residue" evidence="2">
    <location>
        <position position="179"/>
    </location>
</feature>
<keyword evidence="1" id="KW-0812">Transmembrane</keyword>
<dbReference type="RefSeq" id="WP_176234120.1">
    <property type="nucleotide sequence ID" value="NZ_BLRY01000503.1"/>
</dbReference>
<dbReference type="AlphaFoldDB" id="A0A6V8PDP1"/>
<sequence>MYRDVIVYSSTAGGFVPPEPWKSLILIGHIATVSFLAGGAVAVLFIAMPLPQDIKSLMEQRYWLFKVAPLRGGEFLWSYWLALLLPQLLLGGLILLLINNIMGNNSLTILLSLIVLALLMGSFGALKLGMDMLGYGGQGEVTTAIGGIIRKSLPFIYFMVAPGILALGQIYTQIRFLSF</sequence>
<evidence type="ECO:0000313" key="2">
    <source>
        <dbReference type="EMBL" id="GFP28916.1"/>
    </source>
</evidence>
<keyword evidence="1" id="KW-1133">Transmembrane helix</keyword>
<gene>
    <name evidence="2" type="ORF">HKBW3S33_02332</name>
</gene>
<name>A0A6V8PDP1_9ACTN</name>
<dbReference type="EMBL" id="BLRY01000503">
    <property type="protein sequence ID" value="GFP28916.1"/>
    <property type="molecule type" value="Genomic_DNA"/>
</dbReference>
<proteinExistence type="predicted"/>